<dbReference type="AlphaFoldDB" id="A0A1G2KMS5"/>
<evidence type="ECO:0000256" key="16">
    <source>
        <dbReference type="PIRSR" id="PIRSR000386-1"/>
    </source>
</evidence>
<name>A0A1G2KMS5_9BACT</name>
<dbReference type="FunFam" id="3.40.1280.10:FF:000001">
    <property type="entry name" value="tRNA (guanine-N(1)-)-methyltransferase"/>
    <property type="match status" value="1"/>
</dbReference>
<comment type="catalytic activity">
    <reaction evidence="14 15 17">
        <text>guanosine(37) in tRNA + S-adenosyl-L-methionine = N(1)-methylguanosine(37) in tRNA + S-adenosyl-L-homocysteine + H(+)</text>
        <dbReference type="Rhea" id="RHEA:36899"/>
        <dbReference type="Rhea" id="RHEA-COMP:10145"/>
        <dbReference type="Rhea" id="RHEA-COMP:10147"/>
        <dbReference type="ChEBI" id="CHEBI:15378"/>
        <dbReference type="ChEBI" id="CHEBI:57856"/>
        <dbReference type="ChEBI" id="CHEBI:59789"/>
        <dbReference type="ChEBI" id="CHEBI:73542"/>
        <dbReference type="ChEBI" id="CHEBI:74269"/>
        <dbReference type="EC" id="2.1.1.228"/>
    </reaction>
</comment>
<dbReference type="NCBIfam" id="TIGR00088">
    <property type="entry name" value="trmD"/>
    <property type="match status" value="1"/>
</dbReference>
<dbReference type="GO" id="GO:0005829">
    <property type="term" value="C:cytosol"/>
    <property type="evidence" value="ECO:0007669"/>
    <property type="project" value="TreeGrafter"/>
</dbReference>
<comment type="subunit">
    <text evidence="4 15 17">Homodimer.</text>
</comment>
<evidence type="ECO:0000256" key="12">
    <source>
        <dbReference type="ARBA" id="ARBA00029736"/>
    </source>
</evidence>
<feature type="domain" description="tRNA methyltransferase TRMD/TRM10-type" evidence="18">
    <location>
        <begin position="1"/>
        <end position="228"/>
    </location>
</feature>
<evidence type="ECO:0000256" key="11">
    <source>
        <dbReference type="ARBA" id="ARBA00022694"/>
    </source>
</evidence>
<comment type="similarity">
    <text evidence="3 15 17">Belongs to the RNA methyltransferase TrmD family.</text>
</comment>
<dbReference type="GO" id="GO:0052906">
    <property type="term" value="F:tRNA (guanine(37)-N1)-methyltransferase activity"/>
    <property type="evidence" value="ECO:0007669"/>
    <property type="project" value="UniProtKB-UniRule"/>
</dbReference>
<dbReference type="SUPFAM" id="SSF75217">
    <property type="entry name" value="alpha/beta knot"/>
    <property type="match status" value="1"/>
</dbReference>
<dbReference type="PANTHER" id="PTHR46417:SF1">
    <property type="entry name" value="TRNA (GUANINE-N(1)-)-METHYLTRANSFERASE"/>
    <property type="match status" value="1"/>
</dbReference>
<dbReference type="NCBIfam" id="NF000648">
    <property type="entry name" value="PRK00026.1"/>
    <property type="match status" value="1"/>
</dbReference>
<evidence type="ECO:0000256" key="13">
    <source>
        <dbReference type="ARBA" id="ARBA00033392"/>
    </source>
</evidence>
<comment type="function">
    <text evidence="1 15 17">Specifically methylates guanosine-37 in various tRNAs.</text>
</comment>
<accession>A0A1G2KMS5</accession>
<evidence type="ECO:0000256" key="14">
    <source>
        <dbReference type="ARBA" id="ARBA00047783"/>
    </source>
</evidence>
<keyword evidence="9 15" id="KW-0808">Transferase</keyword>
<keyword evidence="8 15" id="KW-0489">Methyltransferase</keyword>
<comment type="caution">
    <text evidence="15">Lacks conserved residue(s) required for the propagation of feature annotation.</text>
</comment>
<dbReference type="EMBL" id="MHQK01000049">
    <property type="protein sequence ID" value="OHA00747.1"/>
    <property type="molecule type" value="Genomic_DNA"/>
</dbReference>
<comment type="caution">
    <text evidence="19">The sequence shown here is derived from an EMBL/GenBank/DDBJ whole genome shotgun (WGS) entry which is preliminary data.</text>
</comment>
<keyword evidence="7 15" id="KW-0963">Cytoplasm</keyword>
<evidence type="ECO:0000256" key="9">
    <source>
        <dbReference type="ARBA" id="ARBA00022679"/>
    </source>
</evidence>
<evidence type="ECO:0000256" key="4">
    <source>
        <dbReference type="ARBA" id="ARBA00011738"/>
    </source>
</evidence>
<evidence type="ECO:0000256" key="6">
    <source>
        <dbReference type="ARBA" id="ARBA00014679"/>
    </source>
</evidence>
<comment type="subcellular location">
    <subcellularLocation>
        <location evidence="2 15 17">Cytoplasm</location>
    </subcellularLocation>
</comment>
<dbReference type="Proteomes" id="UP000178710">
    <property type="component" value="Unassembled WGS sequence"/>
</dbReference>
<evidence type="ECO:0000256" key="10">
    <source>
        <dbReference type="ARBA" id="ARBA00022691"/>
    </source>
</evidence>
<dbReference type="InterPro" id="IPR016009">
    <property type="entry name" value="tRNA_MeTrfase_TRMD/TRM10"/>
</dbReference>
<organism evidence="19 20">
    <name type="scientific">Candidatus Sungbacteria bacterium RIFCSPHIGHO2_02_FULL_49_20</name>
    <dbReference type="NCBI Taxonomy" id="1802272"/>
    <lineage>
        <taxon>Bacteria</taxon>
        <taxon>Candidatus Sungiibacteriota</taxon>
    </lineage>
</organism>
<evidence type="ECO:0000256" key="8">
    <source>
        <dbReference type="ARBA" id="ARBA00022603"/>
    </source>
</evidence>
<evidence type="ECO:0000259" key="18">
    <source>
        <dbReference type="Pfam" id="PF01746"/>
    </source>
</evidence>
<dbReference type="Gene3D" id="1.10.1270.20">
    <property type="entry name" value="tRNA(m1g37)methyltransferase, domain 2"/>
    <property type="match status" value="1"/>
</dbReference>
<dbReference type="InterPro" id="IPR023148">
    <property type="entry name" value="tRNA_m1G_MeTrfase_C_sf"/>
</dbReference>
<reference evidence="19 20" key="1">
    <citation type="journal article" date="2016" name="Nat. Commun.">
        <title>Thousands of microbial genomes shed light on interconnected biogeochemical processes in an aquifer system.</title>
        <authorList>
            <person name="Anantharaman K."/>
            <person name="Brown C.T."/>
            <person name="Hug L.A."/>
            <person name="Sharon I."/>
            <person name="Castelle C.J."/>
            <person name="Probst A.J."/>
            <person name="Thomas B.C."/>
            <person name="Singh A."/>
            <person name="Wilkins M.J."/>
            <person name="Karaoz U."/>
            <person name="Brodie E.L."/>
            <person name="Williams K.H."/>
            <person name="Hubbard S.S."/>
            <person name="Banfield J.F."/>
        </authorList>
    </citation>
    <scope>NUCLEOTIDE SEQUENCE [LARGE SCALE GENOMIC DNA]</scope>
</reference>
<proteinExistence type="inferred from homology"/>
<keyword evidence="10 15" id="KW-0949">S-adenosyl-L-methionine</keyword>
<dbReference type="InterPro" id="IPR029028">
    <property type="entry name" value="Alpha/beta_knot_MTases"/>
</dbReference>
<evidence type="ECO:0000256" key="17">
    <source>
        <dbReference type="RuleBase" id="RU003464"/>
    </source>
</evidence>
<evidence type="ECO:0000256" key="2">
    <source>
        <dbReference type="ARBA" id="ARBA00004496"/>
    </source>
</evidence>
<evidence type="ECO:0000313" key="20">
    <source>
        <dbReference type="Proteomes" id="UP000178710"/>
    </source>
</evidence>
<feature type="binding site" evidence="15 16">
    <location>
        <position position="116"/>
    </location>
    <ligand>
        <name>S-adenosyl-L-methionine</name>
        <dbReference type="ChEBI" id="CHEBI:59789"/>
    </ligand>
</feature>
<keyword evidence="11 15" id="KW-0819">tRNA processing</keyword>
<dbReference type="Pfam" id="PF01746">
    <property type="entry name" value="tRNA_m1G_MT"/>
    <property type="match status" value="1"/>
</dbReference>
<evidence type="ECO:0000256" key="3">
    <source>
        <dbReference type="ARBA" id="ARBA00007630"/>
    </source>
</evidence>
<evidence type="ECO:0000256" key="1">
    <source>
        <dbReference type="ARBA" id="ARBA00002634"/>
    </source>
</evidence>
<dbReference type="Gene3D" id="3.40.1280.10">
    <property type="match status" value="1"/>
</dbReference>
<dbReference type="GO" id="GO:0002939">
    <property type="term" value="P:tRNA N1-guanine methylation"/>
    <property type="evidence" value="ECO:0007669"/>
    <property type="project" value="TreeGrafter"/>
</dbReference>
<dbReference type="EC" id="2.1.1.228" evidence="5 15"/>
<dbReference type="PANTHER" id="PTHR46417">
    <property type="entry name" value="TRNA (GUANINE-N(1)-)-METHYLTRANSFERASE"/>
    <property type="match status" value="1"/>
</dbReference>
<dbReference type="HAMAP" id="MF_00605">
    <property type="entry name" value="TrmD"/>
    <property type="match status" value="1"/>
</dbReference>
<evidence type="ECO:0000256" key="5">
    <source>
        <dbReference type="ARBA" id="ARBA00012807"/>
    </source>
</evidence>
<dbReference type="InterPro" id="IPR002649">
    <property type="entry name" value="tRNA_m1G_MeTrfase_TrmD"/>
</dbReference>
<evidence type="ECO:0000256" key="15">
    <source>
        <dbReference type="HAMAP-Rule" id="MF_00605"/>
    </source>
</evidence>
<evidence type="ECO:0000313" key="19">
    <source>
        <dbReference type="EMBL" id="OHA00747.1"/>
    </source>
</evidence>
<dbReference type="CDD" id="cd18080">
    <property type="entry name" value="TrmD-like"/>
    <property type="match status" value="1"/>
</dbReference>
<sequence>MRFDIITIFPEAFESYLNVSILKRARAKKLISVQFYNPRDFSSDKHRTVDSKPYGGGAGMVMMAEPILKAVSALRTFKIQKSKCKIIVLSAKGKQFSQKLAYDWSKKYDQLILISGRYEGIDERVKLALRAEEISIGPYVLTDGEIAAMTVISAVSRLIPGVIRLESLAEESHWNLLLKKEKNAPIGKGIEYPHYTRPERIKHKGKSYSVPKILLSGDHKKISEWRKGHV</sequence>
<dbReference type="InterPro" id="IPR029026">
    <property type="entry name" value="tRNA_m1G_MTases_N"/>
</dbReference>
<gene>
    <name evidence="15" type="primary">trmD</name>
    <name evidence="19" type="ORF">A3C12_00365</name>
</gene>
<protein>
    <recommendedName>
        <fullName evidence="6 15">tRNA (guanine-N(1)-)-methyltransferase</fullName>
        <ecNumber evidence="5 15">2.1.1.228</ecNumber>
    </recommendedName>
    <alternativeName>
        <fullName evidence="12 15">M1G-methyltransferase</fullName>
    </alternativeName>
    <alternativeName>
        <fullName evidence="13 15">tRNA [GM37] methyltransferase</fullName>
    </alternativeName>
</protein>
<dbReference type="PIRSF" id="PIRSF000386">
    <property type="entry name" value="tRNA_mtase"/>
    <property type="match status" value="1"/>
</dbReference>
<evidence type="ECO:0000256" key="7">
    <source>
        <dbReference type="ARBA" id="ARBA00022490"/>
    </source>
</evidence>